<keyword evidence="4 9" id="KW-0378">Hydrolase</keyword>
<proteinExistence type="inferred from homology"/>
<dbReference type="InterPro" id="IPR022764">
    <property type="entry name" value="Peptidase_S54_rhomboid_dom"/>
</dbReference>
<dbReference type="PANTHER" id="PTHR43731">
    <property type="entry name" value="RHOMBOID PROTEASE"/>
    <property type="match status" value="1"/>
</dbReference>
<evidence type="ECO:0000256" key="5">
    <source>
        <dbReference type="ARBA" id="ARBA00022989"/>
    </source>
</evidence>
<evidence type="ECO:0000313" key="9">
    <source>
        <dbReference type="EMBL" id="MFD2567947.1"/>
    </source>
</evidence>
<evidence type="ECO:0000256" key="7">
    <source>
        <dbReference type="SAM" id="Phobius"/>
    </source>
</evidence>
<dbReference type="RefSeq" id="WP_379666652.1">
    <property type="nucleotide sequence ID" value="NZ_JBHULH010000004.1"/>
</dbReference>
<dbReference type="EC" id="3.4.21.-" evidence="9"/>
<accession>A0ABW5LU52</accession>
<dbReference type="Pfam" id="PF01694">
    <property type="entry name" value="Rhomboid"/>
    <property type="match status" value="1"/>
</dbReference>
<dbReference type="Proteomes" id="UP001597508">
    <property type="component" value="Unassembled WGS sequence"/>
</dbReference>
<dbReference type="GO" id="GO:0006508">
    <property type="term" value="P:proteolysis"/>
    <property type="evidence" value="ECO:0007669"/>
    <property type="project" value="UniProtKB-KW"/>
</dbReference>
<evidence type="ECO:0000256" key="2">
    <source>
        <dbReference type="ARBA" id="ARBA00009045"/>
    </source>
</evidence>
<sequence>MNRLTESVKHLIILNVIFYIATYYLVDNGLMVEFFAMFSTESPNFKIWQLVTYMFMHGSFMHIAFNMFALWMFGSVLENIWGKKKFLTFYFLTGVGSAILYLLIKYFQINAALTEYSQEQINLILTQGAEIILNGRNYTDPQLGFLNELINVPTLGASGAIAGLLMAFGILFPNTELMLIFLPIPIKAKYFIPLLIIYELSMEFASFSWDNVAHLGHLSGMAIGFIIMRYWKKRQFNRWN</sequence>
<evidence type="ECO:0000256" key="3">
    <source>
        <dbReference type="ARBA" id="ARBA00022692"/>
    </source>
</evidence>
<dbReference type="PANTHER" id="PTHR43731:SF14">
    <property type="entry name" value="PRESENILIN-ASSOCIATED RHOMBOID-LIKE PROTEIN, MITOCHONDRIAL"/>
    <property type="match status" value="1"/>
</dbReference>
<keyword evidence="5 7" id="KW-1133">Transmembrane helix</keyword>
<comment type="caution">
    <text evidence="9">The sequence shown here is derived from an EMBL/GenBank/DDBJ whole genome shotgun (WGS) entry which is preliminary data.</text>
</comment>
<evidence type="ECO:0000259" key="8">
    <source>
        <dbReference type="Pfam" id="PF01694"/>
    </source>
</evidence>
<name>A0ABW5LU52_9FLAO</name>
<feature type="transmembrane region" description="Helical" evidence="7">
    <location>
        <begin position="150"/>
        <end position="172"/>
    </location>
</feature>
<keyword evidence="6 7" id="KW-0472">Membrane</keyword>
<organism evidence="9 10">
    <name type="scientific">Pseudotenacibaculum haliotis</name>
    <dbReference type="NCBI Taxonomy" id="1862138"/>
    <lineage>
        <taxon>Bacteria</taxon>
        <taxon>Pseudomonadati</taxon>
        <taxon>Bacteroidota</taxon>
        <taxon>Flavobacteriia</taxon>
        <taxon>Flavobacteriales</taxon>
        <taxon>Flavobacteriaceae</taxon>
        <taxon>Pseudotenacibaculum</taxon>
    </lineage>
</organism>
<protein>
    <submittedName>
        <fullName evidence="9">Rhomboid family intramembrane serine protease</fullName>
        <ecNumber evidence="9">3.4.21.-</ecNumber>
    </submittedName>
</protein>
<feature type="domain" description="Peptidase S54 rhomboid" evidence="8">
    <location>
        <begin position="46"/>
        <end position="229"/>
    </location>
</feature>
<dbReference type="SUPFAM" id="SSF144091">
    <property type="entry name" value="Rhomboid-like"/>
    <property type="match status" value="1"/>
</dbReference>
<dbReference type="InterPro" id="IPR035952">
    <property type="entry name" value="Rhomboid-like_sf"/>
</dbReference>
<evidence type="ECO:0000256" key="1">
    <source>
        <dbReference type="ARBA" id="ARBA00004141"/>
    </source>
</evidence>
<keyword evidence="9" id="KW-0645">Protease</keyword>
<dbReference type="EMBL" id="JBHULH010000004">
    <property type="protein sequence ID" value="MFD2567947.1"/>
    <property type="molecule type" value="Genomic_DNA"/>
</dbReference>
<feature type="transmembrane region" description="Helical" evidence="7">
    <location>
        <begin position="212"/>
        <end position="231"/>
    </location>
</feature>
<feature type="transmembrane region" description="Helical" evidence="7">
    <location>
        <begin position="12"/>
        <end position="38"/>
    </location>
</feature>
<comment type="similarity">
    <text evidence="2">Belongs to the peptidase S54 family.</text>
</comment>
<evidence type="ECO:0000256" key="4">
    <source>
        <dbReference type="ARBA" id="ARBA00022801"/>
    </source>
</evidence>
<feature type="transmembrane region" description="Helical" evidence="7">
    <location>
        <begin position="179"/>
        <end position="200"/>
    </location>
</feature>
<dbReference type="InterPro" id="IPR050925">
    <property type="entry name" value="Rhomboid_protease_S54"/>
</dbReference>
<feature type="transmembrane region" description="Helical" evidence="7">
    <location>
        <begin position="86"/>
        <end position="104"/>
    </location>
</feature>
<feature type="transmembrane region" description="Helical" evidence="7">
    <location>
        <begin position="50"/>
        <end position="74"/>
    </location>
</feature>
<comment type="subcellular location">
    <subcellularLocation>
        <location evidence="1">Membrane</location>
        <topology evidence="1">Multi-pass membrane protein</topology>
    </subcellularLocation>
</comment>
<dbReference type="GO" id="GO:0008233">
    <property type="term" value="F:peptidase activity"/>
    <property type="evidence" value="ECO:0007669"/>
    <property type="project" value="UniProtKB-KW"/>
</dbReference>
<gene>
    <name evidence="9" type="ORF">ACFSRZ_11225</name>
</gene>
<keyword evidence="10" id="KW-1185">Reference proteome</keyword>
<evidence type="ECO:0000313" key="10">
    <source>
        <dbReference type="Proteomes" id="UP001597508"/>
    </source>
</evidence>
<dbReference type="Gene3D" id="1.20.1540.10">
    <property type="entry name" value="Rhomboid-like"/>
    <property type="match status" value="1"/>
</dbReference>
<reference evidence="10" key="1">
    <citation type="journal article" date="2019" name="Int. J. Syst. Evol. Microbiol.">
        <title>The Global Catalogue of Microorganisms (GCM) 10K type strain sequencing project: providing services to taxonomists for standard genome sequencing and annotation.</title>
        <authorList>
            <consortium name="The Broad Institute Genomics Platform"/>
            <consortium name="The Broad Institute Genome Sequencing Center for Infectious Disease"/>
            <person name="Wu L."/>
            <person name="Ma J."/>
        </authorList>
    </citation>
    <scope>NUCLEOTIDE SEQUENCE [LARGE SCALE GENOMIC DNA]</scope>
    <source>
        <strain evidence="10">KCTC 52127</strain>
    </source>
</reference>
<evidence type="ECO:0000256" key="6">
    <source>
        <dbReference type="ARBA" id="ARBA00023136"/>
    </source>
</evidence>
<keyword evidence="3 7" id="KW-0812">Transmembrane</keyword>